<keyword evidence="2" id="KW-1185">Reference proteome</keyword>
<evidence type="ECO:0000313" key="1">
    <source>
        <dbReference type="EMBL" id="KAJ8010710.1"/>
    </source>
</evidence>
<dbReference type="EMBL" id="CM055733">
    <property type="protein sequence ID" value="KAJ8010710.1"/>
    <property type="molecule type" value="Genomic_DNA"/>
</dbReference>
<protein>
    <submittedName>
        <fullName evidence="1">Uncharacterized protein</fullName>
    </submittedName>
</protein>
<sequence length="1058" mass="117699">MSEERQRSLSTSGEALYLVLGLDKTCSQGDIKKSYRKLALKYHPDKNPENPDATDKFKELNNAHSVLSDASKRNIYDSYGSLGLYVAQQFGEENVNAYFMLSSWWAKGLFAVCGLLTGCYFCCCLCCCFNCCCGRCKPTGPPGQDPDSYVSPEDLEEQIRTDMETDADDVPIVQQPTNASEKTGLIANQWTNSETDTCLCPYSAGNGLSLDPCPSSCTAHIAFVNAPGPAPLPTPDFWLPVRMKESIPVQDQQWIASTLFPSGKLCHNLKLWYEPPASALIYNQVPTPDRFFAHRLLVWMPYHLWKVRVLCQTCGKQLTGFGVHKRVRSVLDIDRYYLMVTEILRCTVCRLNHLATSQTVLDQLDLPHRRKFRIILTRQYACDIRVIRMLRERTLGNSPACLVTQLRENHGEEWLDRLADYMGECVTYANRPSLFPVMFQEPPEPVDVPSRRWLLSVYGRDLISRIDHIQSSITSTFGSILKMASTKKITKKLAGTAKGTALWVSSMGNEIGQILVSVLTAQDGPGLDPMVSGLVQRYAQAGAAPPVLLYVDRGCCSQEGETKPQARFDVDLLRRVKREQFRREGVPLITDDLVDKAITKAELSKFCRRRTRGEDTTILLIEQLLQELMGEKGRDLMGIPLLNRAKMEHIWRTQKRHVKCIQDVPGVLLYTETGRCTKEGIQLTTYRCARGSTSLESFHCHLNRFIPGTSGNMLNFQLYLLEGLNRWNQNRAAASVTNKRNSLLTYAGDMLESINSNSLKVFGRRYVSSFTTPRKYTGELLGVNYLLRQTGQPLQSMDPVSEETDQLLEDHEELENEGFEEDGLDLNIGTVLEDLPFSALPVVSTLPLTSSTLPVVSTLPLTSSTLPVVSTLPLTSSTRPVVSTLPLTSSALPVVSTLPLTSSTLPVVSTLPLTSSTRPVVSTLPLTSSTLHVVTSLPVATTLPPPIAPPGVPGASSQVPKEHLSFYRVNTNRKCVNDTFQVILDSMVSIRYGLQRNLLVEIISRMLKQSSSNPKPATPQSRSPDGGDYHLLRGPFWRKVAPLGRVDPAQKVRSGIRG</sequence>
<organism evidence="1 2">
    <name type="scientific">Dallia pectoralis</name>
    <name type="common">Alaska blackfish</name>
    <dbReference type="NCBI Taxonomy" id="75939"/>
    <lineage>
        <taxon>Eukaryota</taxon>
        <taxon>Metazoa</taxon>
        <taxon>Chordata</taxon>
        <taxon>Craniata</taxon>
        <taxon>Vertebrata</taxon>
        <taxon>Euteleostomi</taxon>
        <taxon>Actinopterygii</taxon>
        <taxon>Neopterygii</taxon>
        <taxon>Teleostei</taxon>
        <taxon>Protacanthopterygii</taxon>
        <taxon>Esociformes</taxon>
        <taxon>Umbridae</taxon>
        <taxon>Dallia</taxon>
    </lineage>
</organism>
<dbReference type="Proteomes" id="UP001157502">
    <property type="component" value="Chromosome 6"/>
</dbReference>
<gene>
    <name evidence="1" type="ORF">DPEC_G00077940</name>
</gene>
<name>A0ACC2H4L7_DALPE</name>
<comment type="caution">
    <text evidence="1">The sequence shown here is derived from an EMBL/GenBank/DDBJ whole genome shotgun (WGS) entry which is preliminary data.</text>
</comment>
<accession>A0ACC2H4L7</accession>
<proteinExistence type="predicted"/>
<reference evidence="1" key="1">
    <citation type="submission" date="2021-05" db="EMBL/GenBank/DDBJ databases">
        <authorList>
            <person name="Pan Q."/>
            <person name="Jouanno E."/>
            <person name="Zahm M."/>
            <person name="Klopp C."/>
            <person name="Cabau C."/>
            <person name="Louis A."/>
            <person name="Berthelot C."/>
            <person name="Parey E."/>
            <person name="Roest Crollius H."/>
            <person name="Montfort J."/>
            <person name="Robinson-Rechavi M."/>
            <person name="Bouchez O."/>
            <person name="Lampietro C."/>
            <person name="Lopez Roques C."/>
            <person name="Donnadieu C."/>
            <person name="Postlethwait J."/>
            <person name="Bobe J."/>
            <person name="Dillon D."/>
            <person name="Chandos A."/>
            <person name="von Hippel F."/>
            <person name="Guiguen Y."/>
        </authorList>
    </citation>
    <scope>NUCLEOTIDE SEQUENCE</scope>
    <source>
        <strain evidence="1">YG-Jan2019</strain>
    </source>
</reference>
<evidence type="ECO:0000313" key="2">
    <source>
        <dbReference type="Proteomes" id="UP001157502"/>
    </source>
</evidence>